<proteinExistence type="predicted"/>
<protein>
    <submittedName>
        <fullName evidence="2">Uncharacterized protein</fullName>
    </submittedName>
</protein>
<dbReference type="EMBL" id="JANUGW010000005">
    <property type="protein sequence ID" value="MCS0581669.1"/>
    <property type="molecule type" value="Genomic_DNA"/>
</dbReference>
<keyword evidence="3" id="KW-1185">Reference proteome</keyword>
<feature type="region of interest" description="Disordered" evidence="1">
    <location>
        <begin position="221"/>
        <end position="241"/>
    </location>
</feature>
<gene>
    <name evidence="2" type="ORF">NX784_08695</name>
</gene>
<comment type="caution">
    <text evidence="2">The sequence shown here is derived from an EMBL/GenBank/DDBJ whole genome shotgun (WGS) entry which is preliminary data.</text>
</comment>
<feature type="region of interest" description="Disordered" evidence="1">
    <location>
        <begin position="57"/>
        <end position="86"/>
    </location>
</feature>
<sequence length="241" mass="25845">MSATVPTFLPPRDRRPVGLAVTIAIHALLLLGWQLTRRAPITPAPDPVRTTIQWIRLPAPPARPQPRREDEARPEPARVPAHAPARPSAITLLPLPSVPVVPAAPPAAAAPPASTSAAPAAGADAATLLERARRDAGAVDRALRKENFPYIVAPLDSPQIRMRKGIAAAAQMEPGMDELVNNTGDGARRTRIVTGGQTYCMTERSPAASIDMIEKHGKWRQTNCPAHESTANGQEWRTARD</sequence>
<organism evidence="2 3">
    <name type="scientific">Massilia pinisoli</name>
    <dbReference type="NCBI Taxonomy" id="1772194"/>
    <lineage>
        <taxon>Bacteria</taxon>
        <taxon>Pseudomonadati</taxon>
        <taxon>Pseudomonadota</taxon>
        <taxon>Betaproteobacteria</taxon>
        <taxon>Burkholderiales</taxon>
        <taxon>Oxalobacteraceae</taxon>
        <taxon>Telluria group</taxon>
        <taxon>Massilia</taxon>
    </lineage>
</organism>
<feature type="compositionally biased region" description="Polar residues" evidence="1">
    <location>
        <begin position="221"/>
        <end position="235"/>
    </location>
</feature>
<accession>A0ABT1ZP31</accession>
<evidence type="ECO:0000313" key="3">
    <source>
        <dbReference type="Proteomes" id="UP001204151"/>
    </source>
</evidence>
<reference evidence="2 3" key="1">
    <citation type="submission" date="2022-08" db="EMBL/GenBank/DDBJ databases">
        <title>Reclassification of Massilia species as members of the genera Telluria, Duganella, Pseudoduganella, Mokoshia gen. nov. and Zemynaea gen. nov. using orthogonal and non-orthogonal genome-based approaches.</title>
        <authorList>
            <person name="Bowman J.P."/>
        </authorList>
    </citation>
    <scope>NUCLEOTIDE SEQUENCE [LARGE SCALE GENOMIC DNA]</scope>
    <source>
        <strain evidence="2 3">JCM 31316</strain>
    </source>
</reference>
<name>A0ABT1ZP31_9BURK</name>
<dbReference type="Proteomes" id="UP001204151">
    <property type="component" value="Unassembled WGS sequence"/>
</dbReference>
<feature type="compositionally biased region" description="Basic and acidic residues" evidence="1">
    <location>
        <begin position="66"/>
        <end position="76"/>
    </location>
</feature>
<dbReference type="RefSeq" id="WP_258816262.1">
    <property type="nucleotide sequence ID" value="NZ_JANUGW010000005.1"/>
</dbReference>
<evidence type="ECO:0000256" key="1">
    <source>
        <dbReference type="SAM" id="MobiDB-lite"/>
    </source>
</evidence>
<evidence type="ECO:0000313" key="2">
    <source>
        <dbReference type="EMBL" id="MCS0581669.1"/>
    </source>
</evidence>